<evidence type="ECO:0000313" key="2">
    <source>
        <dbReference type="Proteomes" id="UP001055453"/>
    </source>
</evidence>
<sequence length="130" mass="14960">MITQDNFKSLLLSLGFKENEDVLSKHFSHTEGILKVDFNKKELIYPEDYGLIINERQTCNFYQNENFVVFECVHRLLGKGYKPEHIELEPKWKVGHGASGGRADILVKYQQGKPILIVECKTAGKEFEKA</sequence>
<gene>
    <name evidence="1" type="ORF">ANSO36C_44900</name>
</gene>
<organism evidence="1 2">
    <name type="scientific">Nostoc cf. commune SO-36</name>
    <dbReference type="NCBI Taxonomy" id="449208"/>
    <lineage>
        <taxon>Bacteria</taxon>
        <taxon>Bacillati</taxon>
        <taxon>Cyanobacteriota</taxon>
        <taxon>Cyanophyceae</taxon>
        <taxon>Nostocales</taxon>
        <taxon>Nostocaceae</taxon>
        <taxon>Nostoc</taxon>
    </lineage>
</organism>
<proteinExistence type="predicted"/>
<name>A0ABM7Z6G3_NOSCO</name>
<keyword evidence="2" id="KW-1185">Reference proteome</keyword>
<evidence type="ECO:0008006" key="3">
    <source>
        <dbReference type="Google" id="ProtNLM"/>
    </source>
</evidence>
<protein>
    <recommendedName>
        <fullName evidence="3">Type I restriction enzyme R protein N-terminal domain-containing protein</fullName>
    </recommendedName>
</protein>
<dbReference type="EMBL" id="AP025732">
    <property type="protein sequence ID" value="BDI18688.1"/>
    <property type="molecule type" value="Genomic_DNA"/>
</dbReference>
<evidence type="ECO:0000313" key="1">
    <source>
        <dbReference type="EMBL" id="BDI18688.1"/>
    </source>
</evidence>
<dbReference type="RefSeq" id="WP_251956249.1">
    <property type="nucleotide sequence ID" value="NZ_AP025732.1"/>
</dbReference>
<accession>A0ABM7Z6G3</accession>
<reference evidence="1" key="1">
    <citation type="submission" date="2022-04" db="EMBL/GenBank/DDBJ databases">
        <title>Complete genome sequence of a cyanobacterium, Nostoc sp. SO-36, isolated in Antarctica.</title>
        <authorList>
            <person name="Kanesaki Y."/>
            <person name="Effendi D."/>
            <person name="Sakamoto T."/>
            <person name="Ohtani S."/>
            <person name="Awai K."/>
        </authorList>
    </citation>
    <scope>NUCLEOTIDE SEQUENCE</scope>
    <source>
        <strain evidence="1">SO-36</strain>
    </source>
</reference>
<dbReference type="Proteomes" id="UP001055453">
    <property type="component" value="Chromosome"/>
</dbReference>